<protein>
    <submittedName>
        <fullName evidence="1">Uncharacterized protein</fullName>
    </submittedName>
</protein>
<reference evidence="1 2" key="1">
    <citation type="submission" date="2023-12" db="EMBL/GenBank/DDBJ databases">
        <title>Genome sequencing and assembly of bacterial species from a model synthetic community.</title>
        <authorList>
            <person name="Hogle S.L."/>
        </authorList>
    </citation>
    <scope>NUCLEOTIDE SEQUENCE [LARGE SCALE GENOMIC DNA]</scope>
    <source>
        <strain evidence="1 2">HAMBI 2494</strain>
    </source>
</reference>
<dbReference type="EMBL" id="CP139965">
    <property type="protein sequence ID" value="WQD77213.1"/>
    <property type="molecule type" value="Genomic_DNA"/>
</dbReference>
<accession>A0ABZ0WIQ0</accession>
<keyword evidence="2" id="KW-1185">Reference proteome</keyword>
<gene>
    <name evidence="1" type="ORF">U0042_24630</name>
</gene>
<proteinExistence type="predicted"/>
<evidence type="ECO:0000313" key="2">
    <source>
        <dbReference type="Proteomes" id="UP001325479"/>
    </source>
</evidence>
<dbReference type="RefSeq" id="WP_114814738.1">
    <property type="nucleotide sequence ID" value="NZ_CP139965.1"/>
</dbReference>
<organism evidence="1 2">
    <name type="scientific">Paraburkholderia kururiensis</name>
    <dbReference type="NCBI Taxonomy" id="984307"/>
    <lineage>
        <taxon>Bacteria</taxon>
        <taxon>Pseudomonadati</taxon>
        <taxon>Pseudomonadota</taxon>
        <taxon>Betaproteobacteria</taxon>
        <taxon>Burkholderiales</taxon>
        <taxon>Burkholderiaceae</taxon>
        <taxon>Paraburkholderia</taxon>
    </lineage>
</organism>
<sequence length="86" mass="9346">MNGTNLPHPAPATASEIRDIVGRVEDDVVAQILEIGPTGAEVLDACTWLRSDERRQQRLDHELHGRAARVLAILEAALPDSEDGEP</sequence>
<evidence type="ECO:0000313" key="1">
    <source>
        <dbReference type="EMBL" id="WQD77213.1"/>
    </source>
</evidence>
<name>A0ABZ0WIQ0_9BURK</name>
<dbReference type="Proteomes" id="UP001325479">
    <property type="component" value="Chromosome"/>
</dbReference>